<organism evidence="2 3">
    <name type="scientific">Mycobacteroides franklinii</name>
    <dbReference type="NCBI Taxonomy" id="948102"/>
    <lineage>
        <taxon>Bacteria</taxon>
        <taxon>Bacillati</taxon>
        <taxon>Actinomycetota</taxon>
        <taxon>Actinomycetes</taxon>
        <taxon>Mycobacteriales</taxon>
        <taxon>Mycobacteriaceae</taxon>
        <taxon>Mycobacteroides</taxon>
    </lineage>
</organism>
<dbReference type="Proteomes" id="UP000179616">
    <property type="component" value="Unassembled WGS sequence"/>
</dbReference>
<proteinExistence type="predicted"/>
<gene>
    <name evidence="2" type="ORF">BKG76_22030</name>
</gene>
<evidence type="ECO:0000313" key="3">
    <source>
        <dbReference type="Proteomes" id="UP000179616"/>
    </source>
</evidence>
<dbReference type="EMBL" id="MLIK01000024">
    <property type="protein sequence ID" value="OHU19157.1"/>
    <property type="molecule type" value="Genomic_DNA"/>
</dbReference>
<dbReference type="RefSeq" id="WP_070939806.1">
    <property type="nucleotide sequence ID" value="NZ_MLIK01000024.1"/>
</dbReference>
<dbReference type="AlphaFoldDB" id="A0A1S1KZT8"/>
<protein>
    <submittedName>
        <fullName evidence="2">Uncharacterized protein</fullName>
    </submittedName>
</protein>
<evidence type="ECO:0000256" key="1">
    <source>
        <dbReference type="SAM" id="MobiDB-lite"/>
    </source>
</evidence>
<feature type="compositionally biased region" description="Low complexity" evidence="1">
    <location>
        <begin position="130"/>
        <end position="141"/>
    </location>
</feature>
<dbReference type="InterPro" id="IPR046036">
    <property type="entry name" value="DUF5994"/>
</dbReference>
<dbReference type="GeneID" id="57169506"/>
<dbReference type="Pfam" id="PF19457">
    <property type="entry name" value="DUF5994"/>
    <property type="match status" value="1"/>
</dbReference>
<dbReference type="STRING" id="948102.BKG76_22030"/>
<name>A0A1S1KZT8_9MYCO</name>
<feature type="region of interest" description="Disordered" evidence="1">
    <location>
        <begin position="130"/>
        <end position="155"/>
    </location>
</feature>
<reference evidence="2 3" key="1">
    <citation type="submission" date="2016-10" db="EMBL/GenBank/DDBJ databases">
        <title>Evaluation of Human, Veterinary and Environmental Mycobacterium chelonae Isolates by Core Genome Phylogenomic Analysis, Targeted Gene Comparison, and Anti-microbial Susceptibility Patterns: A Tale of Mistaken Identities.</title>
        <authorList>
            <person name="Fogelson S.B."/>
            <person name="Camus A.C."/>
            <person name="Lorenz W."/>
            <person name="Vasireddy R."/>
            <person name="Vasireddy S."/>
            <person name="Smith T."/>
            <person name="Brown-Elliott B.A."/>
            <person name="Wallace R.J.Jr."/>
            <person name="Hasan N.A."/>
            <person name="Reischl U."/>
            <person name="Sanchez S."/>
        </authorList>
    </citation>
    <scope>NUCLEOTIDE SEQUENCE [LARGE SCALE GENOMIC DNA]</scope>
    <source>
        <strain evidence="2 3">1559</strain>
    </source>
</reference>
<evidence type="ECO:0000313" key="2">
    <source>
        <dbReference type="EMBL" id="OHU19157.1"/>
    </source>
</evidence>
<dbReference type="OrthoDB" id="3785441at2"/>
<accession>A0A1S1KZT8</accession>
<sequence length="155" mass="17174">MTRVATPATLVTFQSSDPVRLRLKPDGDWSGYVDGAWWPHSRDIAQELPTVLDAAASRLGTVKRVIYRIQEWDAAPRQLRYGDRMVSLDGYRYQRADTVYISDLDRRQLVLLVIPPMTDPHVAHDAMTKAATPGSTSAPTALLSTEPLSAARRAG</sequence>
<comment type="caution">
    <text evidence="2">The sequence shown here is derived from an EMBL/GenBank/DDBJ whole genome shotgun (WGS) entry which is preliminary data.</text>
</comment>